<feature type="non-terminal residue" evidence="2">
    <location>
        <position position="115"/>
    </location>
</feature>
<evidence type="ECO:0000313" key="3">
    <source>
        <dbReference type="Proteomes" id="UP000410492"/>
    </source>
</evidence>
<proteinExistence type="predicted"/>
<dbReference type="AlphaFoldDB" id="A0A653DMN7"/>
<name>A0A653DMN7_CALMS</name>
<evidence type="ECO:0000313" key="2">
    <source>
        <dbReference type="EMBL" id="VEN61259.1"/>
    </source>
</evidence>
<dbReference type="Proteomes" id="UP000410492">
    <property type="component" value="Unassembled WGS sequence"/>
</dbReference>
<feature type="region of interest" description="Disordered" evidence="1">
    <location>
        <begin position="95"/>
        <end position="115"/>
    </location>
</feature>
<accession>A0A653DMN7</accession>
<gene>
    <name evidence="2" type="ORF">CALMAC_LOCUS18718</name>
</gene>
<reference evidence="2 3" key="1">
    <citation type="submission" date="2019-01" db="EMBL/GenBank/DDBJ databases">
        <authorList>
            <person name="Sayadi A."/>
        </authorList>
    </citation>
    <scope>NUCLEOTIDE SEQUENCE [LARGE SCALE GENOMIC DNA]</scope>
</reference>
<evidence type="ECO:0000256" key="1">
    <source>
        <dbReference type="SAM" id="MobiDB-lite"/>
    </source>
</evidence>
<dbReference type="EMBL" id="CAACVG010013100">
    <property type="protein sequence ID" value="VEN61259.1"/>
    <property type="molecule type" value="Genomic_DNA"/>
</dbReference>
<sequence length="115" mass="12700">MTQPTNTTNWVIQGSNGQPQMIKLVQSTGKTISGIMTTTTVAGQPVKIFKPPTNNPETSQLCPNAFIKISLLNEGNTDLRSNFCRAKEKTEYKKFLNSPTSKGSDDHRLKKLKST</sequence>
<organism evidence="2 3">
    <name type="scientific">Callosobruchus maculatus</name>
    <name type="common">Southern cowpea weevil</name>
    <name type="synonym">Pulse bruchid</name>
    <dbReference type="NCBI Taxonomy" id="64391"/>
    <lineage>
        <taxon>Eukaryota</taxon>
        <taxon>Metazoa</taxon>
        <taxon>Ecdysozoa</taxon>
        <taxon>Arthropoda</taxon>
        <taxon>Hexapoda</taxon>
        <taxon>Insecta</taxon>
        <taxon>Pterygota</taxon>
        <taxon>Neoptera</taxon>
        <taxon>Endopterygota</taxon>
        <taxon>Coleoptera</taxon>
        <taxon>Polyphaga</taxon>
        <taxon>Cucujiformia</taxon>
        <taxon>Chrysomeloidea</taxon>
        <taxon>Chrysomelidae</taxon>
        <taxon>Bruchinae</taxon>
        <taxon>Bruchini</taxon>
        <taxon>Callosobruchus</taxon>
    </lineage>
</organism>
<protein>
    <submittedName>
        <fullName evidence="2">Uncharacterized protein</fullName>
    </submittedName>
</protein>
<keyword evidence="3" id="KW-1185">Reference proteome</keyword>